<dbReference type="EMBL" id="CP129675">
    <property type="protein sequence ID" value="XDS47509.1"/>
    <property type="molecule type" value="Genomic_DNA"/>
</dbReference>
<dbReference type="PANTHER" id="PTHR43401:SF2">
    <property type="entry name" value="L-THREONINE 3-DEHYDROGENASE"/>
    <property type="match status" value="1"/>
</dbReference>
<dbReference type="EMBL" id="CP129683">
    <property type="protein sequence ID" value="XDS50858.1"/>
    <property type="molecule type" value="Genomic_DNA"/>
</dbReference>
<dbReference type="SMART" id="SM00829">
    <property type="entry name" value="PKS_ER"/>
    <property type="match status" value="1"/>
</dbReference>
<dbReference type="SUPFAM" id="SSF50129">
    <property type="entry name" value="GroES-like"/>
    <property type="match status" value="1"/>
</dbReference>
<dbReference type="PROSITE" id="PS00059">
    <property type="entry name" value="ADH_ZINC"/>
    <property type="match status" value="1"/>
</dbReference>
<dbReference type="InterPro" id="IPR020843">
    <property type="entry name" value="ER"/>
</dbReference>
<keyword evidence="6" id="KW-1133">Transmembrane helix</keyword>
<comment type="cofactor">
    <cofactor evidence="1 5">
        <name>Zn(2+)</name>
        <dbReference type="ChEBI" id="CHEBI:29105"/>
    </cofactor>
</comment>
<dbReference type="PANTHER" id="PTHR43401">
    <property type="entry name" value="L-THREONINE 3-DEHYDROGENASE"/>
    <property type="match status" value="1"/>
</dbReference>
<proteinExistence type="inferred from homology"/>
<evidence type="ECO:0000313" key="8">
    <source>
        <dbReference type="EMBL" id="XDS47509.1"/>
    </source>
</evidence>
<dbReference type="KEGG" id="bfk:QN062_01230"/>
<dbReference type="AlphaFoldDB" id="A0AB39UF74"/>
<protein>
    <submittedName>
        <fullName evidence="8">Zinc-binding dehydrogenase</fullName>
    </submittedName>
</protein>
<dbReference type="Pfam" id="PF08240">
    <property type="entry name" value="ADH_N"/>
    <property type="match status" value="1"/>
</dbReference>
<evidence type="ECO:0000259" key="7">
    <source>
        <dbReference type="SMART" id="SM00829"/>
    </source>
</evidence>
<feature type="domain" description="Enoyl reductase (ER)" evidence="7">
    <location>
        <begin position="14"/>
        <end position="344"/>
    </location>
</feature>
<dbReference type="InterPro" id="IPR050129">
    <property type="entry name" value="Zn_alcohol_dh"/>
</dbReference>
<dbReference type="GO" id="GO:0008270">
    <property type="term" value="F:zinc ion binding"/>
    <property type="evidence" value="ECO:0007669"/>
    <property type="project" value="InterPro"/>
</dbReference>
<evidence type="ECO:0000256" key="4">
    <source>
        <dbReference type="ARBA" id="ARBA00023002"/>
    </source>
</evidence>
<organism evidence="8">
    <name type="scientific">Bifidobacterium fermentum</name>
    <dbReference type="NCBI Taxonomy" id="3059035"/>
    <lineage>
        <taxon>Bacteria</taxon>
        <taxon>Bacillati</taxon>
        <taxon>Actinomycetota</taxon>
        <taxon>Actinomycetes</taxon>
        <taxon>Bifidobacteriales</taxon>
        <taxon>Bifidobacteriaceae</taxon>
        <taxon>Bifidobacterium</taxon>
    </lineage>
</organism>
<feature type="transmembrane region" description="Helical" evidence="6">
    <location>
        <begin position="170"/>
        <end position="196"/>
    </location>
</feature>
<evidence type="ECO:0000256" key="1">
    <source>
        <dbReference type="ARBA" id="ARBA00001947"/>
    </source>
</evidence>
<evidence type="ECO:0000256" key="6">
    <source>
        <dbReference type="SAM" id="Phobius"/>
    </source>
</evidence>
<evidence type="ECO:0000313" key="9">
    <source>
        <dbReference type="EMBL" id="XDS47780.1"/>
    </source>
</evidence>
<dbReference type="Gene3D" id="3.40.50.720">
    <property type="entry name" value="NAD(P)-binding Rossmann-like Domain"/>
    <property type="match status" value="1"/>
</dbReference>
<dbReference type="GO" id="GO:0016491">
    <property type="term" value="F:oxidoreductase activity"/>
    <property type="evidence" value="ECO:0007669"/>
    <property type="project" value="UniProtKB-KW"/>
</dbReference>
<accession>A0AB39UF74</accession>
<keyword evidence="3 5" id="KW-0862">Zinc</keyword>
<dbReference type="InterPro" id="IPR011032">
    <property type="entry name" value="GroES-like_sf"/>
</dbReference>
<dbReference type="RefSeq" id="WP_369341820.1">
    <property type="nucleotide sequence ID" value="NZ_CP129675.1"/>
</dbReference>
<evidence type="ECO:0000256" key="5">
    <source>
        <dbReference type="RuleBase" id="RU361277"/>
    </source>
</evidence>
<evidence type="ECO:0000256" key="2">
    <source>
        <dbReference type="ARBA" id="ARBA00022723"/>
    </source>
</evidence>
<sequence length="353" mass="38864">MSSSQINHVGVYYGPDDIRVEAREIPRIREDEALVATSSTALCAGEAMPWYHKDPHGKVLGHEVIGTIAQVGSHVSEFHVGDRIFAHHHVPRLISHQALRGHFTIDPHYRETHFNPGAMADYFVIGPRQIHGDTFIIPETISDDEAVTIEPWSCVVSGLKVSGIQPGDTVLVIGAGFMGLGFAAIAPLFGAGRVIVSDLNPWRRQKALEIGANAVIDPRREDAAEQLRSLNEGLLADVVVAAVPNVEVFREARRLVEPGGTIHLAAPGHPNTQWSQDAAETYFSEVTITSRYSSDHTDVYQYLRWLKAGRVNPNPAITHHFPLSRLAEAFRLLSTADRSLKIVLRPDHLYEGA</sequence>
<keyword evidence="6" id="KW-0472">Membrane</keyword>
<keyword evidence="6" id="KW-0812">Transmembrane</keyword>
<evidence type="ECO:0000256" key="3">
    <source>
        <dbReference type="ARBA" id="ARBA00022833"/>
    </source>
</evidence>
<comment type="similarity">
    <text evidence="5">Belongs to the zinc-containing alcohol dehydrogenase family.</text>
</comment>
<dbReference type="InterPro" id="IPR036291">
    <property type="entry name" value="NAD(P)-bd_dom_sf"/>
</dbReference>
<dbReference type="InterPro" id="IPR002328">
    <property type="entry name" value="ADH_Zn_CS"/>
</dbReference>
<reference evidence="8" key="1">
    <citation type="submission" date="2023-07" db="EMBL/GenBank/DDBJ databases">
        <title>Bifidobacterium aquikefiriaerophilum sp. nov. and Bifidobacterium eccum sp. nov., isolated from water kefir.</title>
        <authorList>
            <person name="Breselge S."/>
            <person name="Bellassi P."/>
            <person name="Barcenilla C."/>
            <person name="Alvarez-Ordonez A."/>
            <person name="Morelli L."/>
            <person name="Cotter P.D."/>
        </authorList>
    </citation>
    <scope>NUCLEOTIDE SEQUENCE</scope>
    <source>
        <strain evidence="10">WK012_4_13</strain>
        <strain evidence="9">WK013_4_14</strain>
        <strain evidence="8">WK048_4_13</strain>
    </source>
</reference>
<dbReference type="Gene3D" id="3.90.180.10">
    <property type="entry name" value="Medium-chain alcohol dehydrogenases, catalytic domain"/>
    <property type="match status" value="1"/>
</dbReference>
<dbReference type="Pfam" id="PF00107">
    <property type="entry name" value="ADH_zinc_N"/>
    <property type="match status" value="1"/>
</dbReference>
<keyword evidence="2 5" id="KW-0479">Metal-binding</keyword>
<name>A0AB39UF74_9BIFI</name>
<dbReference type="EMBL" id="CP129682">
    <property type="protein sequence ID" value="XDS47780.1"/>
    <property type="molecule type" value="Genomic_DNA"/>
</dbReference>
<gene>
    <name evidence="10" type="ORF">QN062_01230</name>
    <name evidence="9" type="ORF">QN216_05235</name>
    <name evidence="8" type="ORF">QN217_05210</name>
</gene>
<keyword evidence="4" id="KW-0560">Oxidoreductase</keyword>
<dbReference type="SUPFAM" id="SSF51735">
    <property type="entry name" value="NAD(P)-binding Rossmann-fold domains"/>
    <property type="match status" value="1"/>
</dbReference>
<dbReference type="InterPro" id="IPR013149">
    <property type="entry name" value="ADH-like_C"/>
</dbReference>
<evidence type="ECO:0000313" key="10">
    <source>
        <dbReference type="EMBL" id="XDS50858.1"/>
    </source>
</evidence>
<dbReference type="InterPro" id="IPR013154">
    <property type="entry name" value="ADH-like_N"/>
</dbReference>